<dbReference type="HAMAP" id="MF_00972">
    <property type="entry name" value="tRNA_aden_deaminase"/>
    <property type="match status" value="1"/>
</dbReference>
<name>A0A553JSY2_SHEHA</name>
<evidence type="ECO:0000313" key="9">
    <source>
        <dbReference type="EMBL" id="TRY15576.1"/>
    </source>
</evidence>
<evidence type="ECO:0000313" key="10">
    <source>
        <dbReference type="Proteomes" id="UP000318126"/>
    </source>
</evidence>
<feature type="binding site" evidence="7">
    <location>
        <position position="86"/>
    </location>
    <ligand>
        <name>Zn(2+)</name>
        <dbReference type="ChEBI" id="CHEBI:29105"/>
        <note>catalytic</note>
    </ligand>
</feature>
<evidence type="ECO:0000256" key="2">
    <source>
        <dbReference type="ARBA" id="ARBA00022694"/>
    </source>
</evidence>
<proteinExistence type="inferred from homology"/>
<dbReference type="Pfam" id="PF00383">
    <property type="entry name" value="dCMP_cyt_deam_1"/>
    <property type="match status" value="1"/>
</dbReference>
<dbReference type="InterPro" id="IPR016193">
    <property type="entry name" value="Cytidine_deaminase-like"/>
</dbReference>
<dbReference type="Gene3D" id="3.40.140.10">
    <property type="entry name" value="Cytidine Deaminase, domain 2"/>
    <property type="match status" value="1"/>
</dbReference>
<keyword evidence="10" id="KW-1185">Reference proteome</keyword>
<dbReference type="SUPFAM" id="SSF53927">
    <property type="entry name" value="Cytidine deaminase-like"/>
    <property type="match status" value="1"/>
</dbReference>
<reference evidence="10" key="1">
    <citation type="submission" date="2019-07" db="EMBL/GenBank/DDBJ databases">
        <title>Shewanella sp. YLB-08 draft genomic sequence.</title>
        <authorList>
            <person name="Yu L."/>
        </authorList>
    </citation>
    <scope>NUCLEOTIDE SEQUENCE [LARGE SCALE GENOMIC DNA]</scope>
    <source>
        <strain evidence="10">JCM 20706</strain>
    </source>
</reference>
<comment type="similarity">
    <text evidence="7">Belongs to the cytidine and deoxycytidylate deaminase family.</text>
</comment>
<dbReference type="NCBIfam" id="NF008113">
    <property type="entry name" value="PRK10860.1"/>
    <property type="match status" value="1"/>
</dbReference>
<dbReference type="PANTHER" id="PTHR11079:SF202">
    <property type="entry name" value="TRNA-SPECIFIC ADENOSINE DEAMINASE"/>
    <property type="match status" value="1"/>
</dbReference>
<dbReference type="AlphaFoldDB" id="A0A553JSY2"/>
<dbReference type="GO" id="GO:0052717">
    <property type="term" value="F:tRNA-specific adenosine-34 deaminase activity"/>
    <property type="evidence" value="ECO:0007669"/>
    <property type="project" value="UniProtKB-UniRule"/>
</dbReference>
<feature type="active site" description="Proton donor" evidence="7">
    <location>
        <position position="58"/>
    </location>
</feature>
<comment type="function">
    <text evidence="7">Catalyzes the deamination of adenosine to inosine at the wobble position 34 of tRNA(Arg2).</text>
</comment>
<comment type="caution">
    <text evidence="9">The sequence shown here is derived from an EMBL/GenBank/DDBJ whole genome shotgun (WGS) entry which is preliminary data.</text>
</comment>
<dbReference type="InterPro" id="IPR002125">
    <property type="entry name" value="CMP_dCMP_dom"/>
</dbReference>
<feature type="binding site" evidence="7">
    <location>
        <position position="89"/>
    </location>
    <ligand>
        <name>Zn(2+)</name>
        <dbReference type="ChEBI" id="CHEBI:29105"/>
        <note>catalytic</note>
    </ligand>
</feature>
<dbReference type="PANTHER" id="PTHR11079">
    <property type="entry name" value="CYTOSINE DEAMINASE FAMILY MEMBER"/>
    <property type="match status" value="1"/>
</dbReference>
<comment type="subunit">
    <text evidence="1 7">Homodimer.</text>
</comment>
<dbReference type="GO" id="GO:0002100">
    <property type="term" value="P:tRNA wobble adenosine to inosine editing"/>
    <property type="evidence" value="ECO:0007669"/>
    <property type="project" value="UniProtKB-UniRule"/>
</dbReference>
<protein>
    <recommendedName>
        <fullName evidence="7">tRNA-specific adenosine deaminase</fullName>
        <ecNumber evidence="7">3.5.4.33</ecNumber>
    </recommendedName>
</protein>
<keyword evidence="4 7" id="KW-0378">Hydrolase</keyword>
<sequence>MSQLERDIHYMKMAMNMAEKAEEKGEVPVGAILVKDDEVISTGFNFCIGSHDPSAHAEMQCLRQAGKILENYRLLDTTLYVTLEPCAMCAGAMVHSRVSRLVFGANDAKTGTAGTVLDLVRHPAFNHQLEVTQGVLAEECGEQLSLFFRRRRKEKKVLKQQLKRDALNNDTLNNEVK</sequence>
<dbReference type="InterPro" id="IPR028883">
    <property type="entry name" value="tRNA_aden_deaminase"/>
</dbReference>
<gene>
    <name evidence="7 9" type="primary">tadA</name>
    <name evidence="9" type="ORF">FN961_03625</name>
</gene>
<evidence type="ECO:0000256" key="7">
    <source>
        <dbReference type="HAMAP-Rule" id="MF_00972"/>
    </source>
</evidence>
<organism evidence="9 10">
    <name type="scientific">Shewanella hanedai</name>
    <name type="common">Alteromonas hanedai</name>
    <dbReference type="NCBI Taxonomy" id="25"/>
    <lineage>
        <taxon>Bacteria</taxon>
        <taxon>Pseudomonadati</taxon>
        <taxon>Pseudomonadota</taxon>
        <taxon>Gammaproteobacteria</taxon>
        <taxon>Alteromonadales</taxon>
        <taxon>Shewanellaceae</taxon>
        <taxon>Shewanella</taxon>
    </lineage>
</organism>
<evidence type="ECO:0000259" key="8">
    <source>
        <dbReference type="PROSITE" id="PS51747"/>
    </source>
</evidence>
<dbReference type="OrthoDB" id="9802676at2"/>
<evidence type="ECO:0000256" key="3">
    <source>
        <dbReference type="ARBA" id="ARBA00022723"/>
    </source>
</evidence>
<keyword evidence="5 7" id="KW-0862">Zinc</keyword>
<dbReference type="FunFam" id="3.40.140.10:FF:000005">
    <property type="entry name" value="tRNA-specific adenosine deaminase"/>
    <property type="match status" value="1"/>
</dbReference>
<comment type="cofactor">
    <cofactor evidence="7">
        <name>Zn(2+)</name>
        <dbReference type="ChEBI" id="CHEBI:29105"/>
    </cofactor>
    <text evidence="7">Binds 1 zinc ion per subunit.</text>
</comment>
<dbReference type="PROSITE" id="PS51747">
    <property type="entry name" value="CYT_DCMP_DEAMINASES_2"/>
    <property type="match status" value="1"/>
</dbReference>
<evidence type="ECO:0000256" key="1">
    <source>
        <dbReference type="ARBA" id="ARBA00011738"/>
    </source>
</evidence>
<dbReference type="Proteomes" id="UP000318126">
    <property type="component" value="Unassembled WGS sequence"/>
</dbReference>
<evidence type="ECO:0000256" key="6">
    <source>
        <dbReference type="ARBA" id="ARBA00048045"/>
    </source>
</evidence>
<evidence type="ECO:0000256" key="5">
    <source>
        <dbReference type="ARBA" id="ARBA00022833"/>
    </source>
</evidence>
<evidence type="ECO:0000256" key="4">
    <source>
        <dbReference type="ARBA" id="ARBA00022801"/>
    </source>
</evidence>
<dbReference type="EC" id="3.5.4.33" evidence="7"/>
<feature type="domain" description="CMP/dCMP-type deaminase" evidence="8">
    <location>
        <begin position="5"/>
        <end position="117"/>
    </location>
</feature>
<keyword evidence="3 7" id="KW-0479">Metal-binding</keyword>
<feature type="binding site" evidence="7">
    <location>
        <position position="56"/>
    </location>
    <ligand>
        <name>Zn(2+)</name>
        <dbReference type="ChEBI" id="CHEBI:29105"/>
        <note>catalytic</note>
    </ligand>
</feature>
<keyword evidence="2 7" id="KW-0819">tRNA processing</keyword>
<dbReference type="CDD" id="cd01285">
    <property type="entry name" value="nucleoside_deaminase"/>
    <property type="match status" value="1"/>
</dbReference>
<accession>A0A553JSY2</accession>
<dbReference type="EMBL" id="VKGK01000003">
    <property type="protein sequence ID" value="TRY15576.1"/>
    <property type="molecule type" value="Genomic_DNA"/>
</dbReference>
<dbReference type="GO" id="GO:0008270">
    <property type="term" value="F:zinc ion binding"/>
    <property type="evidence" value="ECO:0007669"/>
    <property type="project" value="UniProtKB-UniRule"/>
</dbReference>
<dbReference type="RefSeq" id="WP_143563188.1">
    <property type="nucleotide sequence ID" value="NZ_BMPL01000003.1"/>
</dbReference>
<comment type="catalytic activity">
    <reaction evidence="6 7">
        <text>adenosine(34) in tRNA + H2O + H(+) = inosine(34) in tRNA + NH4(+)</text>
        <dbReference type="Rhea" id="RHEA:43168"/>
        <dbReference type="Rhea" id="RHEA-COMP:10373"/>
        <dbReference type="Rhea" id="RHEA-COMP:10374"/>
        <dbReference type="ChEBI" id="CHEBI:15377"/>
        <dbReference type="ChEBI" id="CHEBI:15378"/>
        <dbReference type="ChEBI" id="CHEBI:28938"/>
        <dbReference type="ChEBI" id="CHEBI:74411"/>
        <dbReference type="ChEBI" id="CHEBI:82852"/>
        <dbReference type="EC" id="3.5.4.33"/>
    </reaction>
</comment>